<keyword evidence="1 3" id="KW-0820">tRNA-binding</keyword>
<dbReference type="GO" id="GO:0000049">
    <property type="term" value="F:tRNA binding"/>
    <property type="evidence" value="ECO:0007669"/>
    <property type="project" value="UniProtKB-UniRule"/>
</dbReference>
<gene>
    <name evidence="5" type="ORF">A2Z10_02945</name>
</gene>
<reference evidence="5 6" key="1">
    <citation type="journal article" date="2016" name="Nat. Commun.">
        <title>Thousands of microbial genomes shed light on interconnected biogeochemical processes in an aquifer system.</title>
        <authorList>
            <person name="Anantharaman K."/>
            <person name="Brown C.T."/>
            <person name="Hug L.A."/>
            <person name="Sharon I."/>
            <person name="Castelle C.J."/>
            <person name="Probst A.J."/>
            <person name="Thomas B.C."/>
            <person name="Singh A."/>
            <person name="Wilkins M.J."/>
            <person name="Karaoz U."/>
            <person name="Brodie E.L."/>
            <person name="Williams K.H."/>
            <person name="Hubbard S.S."/>
            <person name="Banfield J.F."/>
        </authorList>
    </citation>
    <scope>NUCLEOTIDE SEQUENCE [LARGE SCALE GENOMIC DNA]</scope>
</reference>
<dbReference type="EMBL" id="MEYI01000009">
    <property type="protein sequence ID" value="OGD24228.1"/>
    <property type="molecule type" value="Genomic_DNA"/>
</dbReference>
<proteinExistence type="predicted"/>
<keyword evidence="2 3" id="KW-0694">RNA-binding</keyword>
<evidence type="ECO:0000259" key="4">
    <source>
        <dbReference type="PROSITE" id="PS50886"/>
    </source>
</evidence>
<evidence type="ECO:0000256" key="2">
    <source>
        <dbReference type="ARBA" id="ARBA00022884"/>
    </source>
</evidence>
<dbReference type="AlphaFoldDB" id="A0A1F5B0U3"/>
<dbReference type="InterPro" id="IPR051270">
    <property type="entry name" value="Tyrosine-tRNA_ligase_regulator"/>
</dbReference>
<dbReference type="Proteomes" id="UP000176639">
    <property type="component" value="Unassembled WGS sequence"/>
</dbReference>
<evidence type="ECO:0000313" key="6">
    <source>
        <dbReference type="Proteomes" id="UP000176639"/>
    </source>
</evidence>
<protein>
    <recommendedName>
        <fullName evidence="4">tRNA-binding domain-containing protein</fullName>
    </recommendedName>
</protein>
<evidence type="ECO:0000313" key="5">
    <source>
        <dbReference type="EMBL" id="OGD24228.1"/>
    </source>
</evidence>
<comment type="caution">
    <text evidence="5">The sequence shown here is derived from an EMBL/GenBank/DDBJ whole genome shotgun (WGS) entry which is preliminary data.</text>
</comment>
<name>A0A1F5B0U3_9BACT</name>
<organism evidence="5 6">
    <name type="scientific">Candidatus Azambacteria bacterium RBG_16_47_10</name>
    <dbReference type="NCBI Taxonomy" id="1797292"/>
    <lineage>
        <taxon>Bacteria</taxon>
        <taxon>Candidatus Azamiibacteriota</taxon>
    </lineage>
</organism>
<dbReference type="InterPro" id="IPR002547">
    <property type="entry name" value="tRNA-bd_dom"/>
</dbReference>
<dbReference type="InterPro" id="IPR012340">
    <property type="entry name" value="NA-bd_OB-fold"/>
</dbReference>
<dbReference type="Gene3D" id="2.40.50.140">
    <property type="entry name" value="Nucleic acid-binding proteins"/>
    <property type="match status" value="1"/>
</dbReference>
<dbReference type="InterPro" id="IPR004495">
    <property type="entry name" value="Met-tRNA-synth_bsu_C"/>
</dbReference>
<dbReference type="PROSITE" id="PS50886">
    <property type="entry name" value="TRBD"/>
    <property type="match status" value="1"/>
</dbReference>
<sequence>MITFDEFKKTELRVATITAAERVEGSEKLIKLQLDLGVSASVAEEKAPVEGEEQISVSEPVRETRQIVAGIGKRYAPEELIGKQIIIVANLAPRALMGIESHGMLLAASSEEGPILLMPEKAAPSGAQVG</sequence>
<dbReference type="GO" id="GO:0005524">
    <property type="term" value="F:ATP binding"/>
    <property type="evidence" value="ECO:0007669"/>
    <property type="project" value="InterPro"/>
</dbReference>
<dbReference type="PANTHER" id="PTHR11586">
    <property type="entry name" value="TRNA-AMINOACYLATION COFACTOR ARC1 FAMILY MEMBER"/>
    <property type="match status" value="1"/>
</dbReference>
<dbReference type="Pfam" id="PF01588">
    <property type="entry name" value="tRNA_bind"/>
    <property type="match status" value="1"/>
</dbReference>
<evidence type="ECO:0000256" key="1">
    <source>
        <dbReference type="ARBA" id="ARBA00022555"/>
    </source>
</evidence>
<dbReference type="PANTHER" id="PTHR11586:SF37">
    <property type="entry name" value="TRNA-BINDING DOMAIN-CONTAINING PROTEIN"/>
    <property type="match status" value="1"/>
</dbReference>
<dbReference type="CDD" id="cd02800">
    <property type="entry name" value="tRNA_bind_EcMetRS_like"/>
    <property type="match status" value="1"/>
</dbReference>
<dbReference type="SUPFAM" id="SSF50249">
    <property type="entry name" value="Nucleic acid-binding proteins"/>
    <property type="match status" value="1"/>
</dbReference>
<evidence type="ECO:0000256" key="3">
    <source>
        <dbReference type="PROSITE-ProRule" id="PRU00209"/>
    </source>
</evidence>
<accession>A0A1F5B0U3</accession>
<feature type="domain" description="TRNA-binding" evidence="4">
    <location>
        <begin position="6"/>
        <end position="130"/>
    </location>
</feature>
<dbReference type="GO" id="GO:0006431">
    <property type="term" value="P:methionyl-tRNA aminoacylation"/>
    <property type="evidence" value="ECO:0007669"/>
    <property type="project" value="InterPro"/>
</dbReference>
<dbReference type="GO" id="GO:0004825">
    <property type="term" value="F:methionine-tRNA ligase activity"/>
    <property type="evidence" value="ECO:0007669"/>
    <property type="project" value="InterPro"/>
</dbReference>